<dbReference type="EMBL" id="BMLI01000002">
    <property type="protein sequence ID" value="GGN06316.1"/>
    <property type="molecule type" value="Genomic_DNA"/>
</dbReference>
<dbReference type="Pfam" id="PF02518">
    <property type="entry name" value="HATPase_c"/>
    <property type="match status" value="1"/>
</dbReference>
<dbReference type="PANTHER" id="PTHR45453">
    <property type="entry name" value="PHOSPHATE REGULON SENSOR PROTEIN PHOR"/>
    <property type="match status" value="1"/>
</dbReference>
<protein>
    <recommendedName>
        <fullName evidence="3">histidine kinase</fullName>
        <ecNumber evidence="3">2.7.13.3</ecNumber>
    </recommendedName>
</protein>
<keyword evidence="5" id="KW-0808">Transferase</keyword>
<keyword evidence="9" id="KW-0472">Membrane</keyword>
<dbReference type="Gene3D" id="1.10.287.130">
    <property type="match status" value="1"/>
</dbReference>
<evidence type="ECO:0000256" key="8">
    <source>
        <dbReference type="ARBA" id="ARBA00022989"/>
    </source>
</evidence>
<evidence type="ECO:0000256" key="9">
    <source>
        <dbReference type="ARBA" id="ARBA00023136"/>
    </source>
</evidence>
<feature type="domain" description="Histidine kinase" evidence="10">
    <location>
        <begin position="41"/>
        <end position="252"/>
    </location>
</feature>
<keyword evidence="12" id="KW-1185">Reference proteome</keyword>
<comment type="subcellular location">
    <subcellularLocation>
        <location evidence="2">Cell membrane</location>
        <topology evidence="2">Multi-pass membrane protein</topology>
    </subcellularLocation>
</comment>
<evidence type="ECO:0000256" key="5">
    <source>
        <dbReference type="ARBA" id="ARBA00022679"/>
    </source>
</evidence>
<proteinExistence type="predicted"/>
<dbReference type="EC" id="2.7.13.3" evidence="3"/>
<comment type="catalytic activity">
    <reaction evidence="1">
        <text>ATP + protein L-histidine = ADP + protein N-phospho-L-histidine.</text>
        <dbReference type="EC" id="2.7.13.3"/>
    </reaction>
</comment>
<reference evidence="12" key="1">
    <citation type="journal article" date="2019" name="Int. J. Syst. Evol. Microbiol.">
        <title>The Global Catalogue of Microorganisms (GCM) 10K type strain sequencing project: providing services to taxonomists for standard genome sequencing and annotation.</title>
        <authorList>
            <consortium name="The Broad Institute Genomics Platform"/>
            <consortium name="The Broad Institute Genome Sequencing Center for Infectious Disease"/>
            <person name="Wu L."/>
            <person name="Ma J."/>
        </authorList>
    </citation>
    <scope>NUCLEOTIDE SEQUENCE [LARGE SCALE GENOMIC DNA]</scope>
    <source>
        <strain evidence="12">CGMCC 1.6375</strain>
    </source>
</reference>
<evidence type="ECO:0000256" key="2">
    <source>
        <dbReference type="ARBA" id="ARBA00004651"/>
    </source>
</evidence>
<evidence type="ECO:0000256" key="4">
    <source>
        <dbReference type="ARBA" id="ARBA00022475"/>
    </source>
</evidence>
<gene>
    <name evidence="11" type="ORF">GCM10010967_46940</name>
</gene>
<sequence length="266" mass="29883">MALEQQVNARTAQLRGALKDLEKSQQDTIYQMQLQSRLMASIAHDVRSPLGAAITVSEEMQKMIARGQYEMATMVGKNIEDSMRQVKASLEEMLSYVKIRIYKKQATTELVDLSALIEENMQLYGKNTRINANTFLNEIPLNTCIETNAPLLKIIVHNLIDNANKFTKNGVVRAYVSVEEKQLRLFIEDSGRGIPSELRDWFQANGKNQSEPAHTGIGLVMVKELAPSVAERIVLEELSPGTRIIITFKRQIFNHPSVLTSDVIAP</sequence>
<accession>A0ABQ2IBM8</accession>
<dbReference type="Gene3D" id="3.30.565.10">
    <property type="entry name" value="Histidine kinase-like ATPase, C-terminal domain"/>
    <property type="match status" value="1"/>
</dbReference>
<evidence type="ECO:0000256" key="1">
    <source>
        <dbReference type="ARBA" id="ARBA00000085"/>
    </source>
</evidence>
<dbReference type="SMART" id="SM00387">
    <property type="entry name" value="HATPase_c"/>
    <property type="match status" value="1"/>
</dbReference>
<evidence type="ECO:0000256" key="7">
    <source>
        <dbReference type="ARBA" id="ARBA00022777"/>
    </source>
</evidence>
<keyword evidence="7" id="KW-0418">Kinase</keyword>
<evidence type="ECO:0000259" key="10">
    <source>
        <dbReference type="PROSITE" id="PS50109"/>
    </source>
</evidence>
<evidence type="ECO:0000313" key="11">
    <source>
        <dbReference type="EMBL" id="GGN06316.1"/>
    </source>
</evidence>
<dbReference type="InterPro" id="IPR036097">
    <property type="entry name" value="HisK_dim/P_sf"/>
</dbReference>
<dbReference type="PANTHER" id="PTHR45453:SF2">
    <property type="entry name" value="HISTIDINE KINASE"/>
    <property type="match status" value="1"/>
</dbReference>
<dbReference type="InterPro" id="IPR050351">
    <property type="entry name" value="BphY/WalK/GraS-like"/>
</dbReference>
<dbReference type="InterPro" id="IPR003661">
    <property type="entry name" value="HisK_dim/P_dom"/>
</dbReference>
<organism evidence="11 12">
    <name type="scientific">Dyadobacter beijingensis</name>
    <dbReference type="NCBI Taxonomy" id="365489"/>
    <lineage>
        <taxon>Bacteria</taxon>
        <taxon>Pseudomonadati</taxon>
        <taxon>Bacteroidota</taxon>
        <taxon>Cytophagia</taxon>
        <taxon>Cytophagales</taxon>
        <taxon>Spirosomataceae</taxon>
        <taxon>Dyadobacter</taxon>
    </lineage>
</organism>
<dbReference type="InterPro" id="IPR005467">
    <property type="entry name" value="His_kinase_dom"/>
</dbReference>
<dbReference type="InterPro" id="IPR036890">
    <property type="entry name" value="HATPase_C_sf"/>
</dbReference>
<dbReference type="SUPFAM" id="SSF47384">
    <property type="entry name" value="Homodimeric domain of signal transducing histidine kinase"/>
    <property type="match status" value="1"/>
</dbReference>
<dbReference type="PROSITE" id="PS50109">
    <property type="entry name" value="HIS_KIN"/>
    <property type="match status" value="1"/>
</dbReference>
<dbReference type="SUPFAM" id="SSF55874">
    <property type="entry name" value="ATPase domain of HSP90 chaperone/DNA topoisomerase II/histidine kinase"/>
    <property type="match status" value="1"/>
</dbReference>
<keyword evidence="8" id="KW-1133">Transmembrane helix</keyword>
<name>A0ABQ2IBM8_9BACT</name>
<dbReference type="CDD" id="cd00075">
    <property type="entry name" value="HATPase"/>
    <property type="match status" value="1"/>
</dbReference>
<comment type="caution">
    <text evidence="11">The sequence shown here is derived from an EMBL/GenBank/DDBJ whole genome shotgun (WGS) entry which is preliminary data.</text>
</comment>
<dbReference type="CDD" id="cd00082">
    <property type="entry name" value="HisKA"/>
    <property type="match status" value="1"/>
</dbReference>
<evidence type="ECO:0000256" key="6">
    <source>
        <dbReference type="ARBA" id="ARBA00022692"/>
    </source>
</evidence>
<dbReference type="InterPro" id="IPR003594">
    <property type="entry name" value="HATPase_dom"/>
</dbReference>
<keyword evidence="6" id="KW-0812">Transmembrane</keyword>
<evidence type="ECO:0000313" key="12">
    <source>
        <dbReference type="Proteomes" id="UP000632339"/>
    </source>
</evidence>
<keyword evidence="4" id="KW-1003">Cell membrane</keyword>
<dbReference type="Proteomes" id="UP000632339">
    <property type="component" value="Unassembled WGS sequence"/>
</dbReference>
<evidence type="ECO:0000256" key="3">
    <source>
        <dbReference type="ARBA" id="ARBA00012438"/>
    </source>
</evidence>